<dbReference type="AlphaFoldDB" id="A0ABC9VWM0"/>
<sequence length="72" mass="8357">MKAAKEGEYFAEKDSMNSRELWYSTVNHDVKHKTSVINSNNQTEYALVNVPKRKENIASAEEHSDYDYVLMT</sequence>
<proteinExistence type="predicted"/>
<protein>
    <submittedName>
        <fullName evidence="1">Uncharacterized protein</fullName>
    </submittedName>
</protein>
<evidence type="ECO:0000313" key="1">
    <source>
        <dbReference type="EMBL" id="GAB0177791.1"/>
    </source>
</evidence>
<organism evidence="1 2">
    <name type="scientific">Grus japonensis</name>
    <name type="common">Japanese crane</name>
    <name type="synonym">Red-crowned crane</name>
    <dbReference type="NCBI Taxonomy" id="30415"/>
    <lineage>
        <taxon>Eukaryota</taxon>
        <taxon>Metazoa</taxon>
        <taxon>Chordata</taxon>
        <taxon>Craniata</taxon>
        <taxon>Vertebrata</taxon>
        <taxon>Euteleostomi</taxon>
        <taxon>Archelosauria</taxon>
        <taxon>Archosauria</taxon>
        <taxon>Dinosauria</taxon>
        <taxon>Saurischia</taxon>
        <taxon>Theropoda</taxon>
        <taxon>Coelurosauria</taxon>
        <taxon>Aves</taxon>
        <taxon>Neognathae</taxon>
        <taxon>Neoaves</taxon>
        <taxon>Gruiformes</taxon>
        <taxon>Gruidae</taxon>
        <taxon>Grus</taxon>
    </lineage>
</organism>
<evidence type="ECO:0000313" key="2">
    <source>
        <dbReference type="Proteomes" id="UP001623348"/>
    </source>
</evidence>
<reference evidence="1 2" key="1">
    <citation type="submission" date="2024-06" db="EMBL/GenBank/DDBJ databases">
        <title>The draft genome of Grus japonensis, version 3.</title>
        <authorList>
            <person name="Nabeshima K."/>
            <person name="Suzuki S."/>
            <person name="Onuma M."/>
        </authorList>
    </citation>
    <scope>NUCLEOTIDE SEQUENCE [LARGE SCALE GENOMIC DNA]</scope>
    <source>
        <strain evidence="1 2">451A</strain>
    </source>
</reference>
<gene>
    <name evidence="1" type="ORF">GRJ2_000244400</name>
</gene>
<accession>A0ABC9VWM0</accession>
<dbReference type="Proteomes" id="UP001623348">
    <property type="component" value="Unassembled WGS sequence"/>
</dbReference>
<comment type="caution">
    <text evidence="1">The sequence shown here is derived from an EMBL/GenBank/DDBJ whole genome shotgun (WGS) entry which is preliminary data.</text>
</comment>
<name>A0ABC9VWM0_GRUJA</name>
<keyword evidence="2" id="KW-1185">Reference proteome</keyword>
<dbReference type="EMBL" id="BAAFJT010000001">
    <property type="protein sequence ID" value="GAB0177791.1"/>
    <property type="molecule type" value="Genomic_DNA"/>
</dbReference>